<dbReference type="OrthoDB" id="185373at2759"/>
<keyword evidence="1" id="KW-0677">Repeat</keyword>
<dbReference type="InterPro" id="IPR011990">
    <property type="entry name" value="TPR-like_helical_dom_sf"/>
</dbReference>
<protein>
    <submittedName>
        <fullName evidence="4">Pentatricopeptide repeat domain containing protein, putative</fullName>
    </submittedName>
</protein>
<sequence>MKPTGKLCPKALSPYAQALRQIALKGSVALGPTARETELKMYKDGVLPNDYRPPVQGKWDDTIERWAYAWQFPAEEDFLDEVELLKQDNEAMTQFLDFTERLLEAPPSALPGSGVGSEKYKLTGEPTQFLPPSQESGEDYEDLEKGLEEMSTKQKQVMPVEDFSLATNLPVAYLDDQSERSNASKELCALMENVGLEYTEEGLIVVVSALAVANHYKQCRALFDFICNVGLGPTAELYKCLMKYHTTNKDMNGSMALIEEMKEKGITPKIGNWHELMRCFYRGGDFPAVSQVVDNMKMYANIEPSEVTFALQLRALSKDSSQMNSLAESVQIFDQMENVNGFIASRPHYDALMRTLSSSPLPEMRLRCEELAKKMDLMGITWNGTTYLNLIRSAQVVGDVEGVEKYLALMRDNNVAVNSSHLSWCIQAHAQHIIRLNYDELKEKKADIVSLWLGHMDTCFGIYGLIVKRGWAVQVPLINALLRLCCQTTILCIEHCPESTLEIGKFEEQCNKIWNDTFDEWGQAKDAYSYECYIALLAHQQRIDEAEKLFQEAVLQEDIVPSRRTYECLIFMHLSSGEEGGAARALHYLEAMEKAAIPIRASLLKKIVRVNNASGYKRDMKRRARRIMQAREEYMAAKKEGVAFYTPSDITTTEDNKSDVLKPLPIPVNTTLAWWERWKKDTISKHELFDEENADGTPKGETFAEKK</sequence>
<evidence type="ECO:0000256" key="2">
    <source>
        <dbReference type="PROSITE-ProRule" id="PRU00708"/>
    </source>
</evidence>
<feature type="repeat" description="PPR" evidence="2">
    <location>
        <begin position="526"/>
        <end position="561"/>
    </location>
</feature>
<name>A0A7G2C2B5_9TRYP</name>
<dbReference type="AlphaFoldDB" id="A0A7G2C2B5"/>
<dbReference type="PANTHER" id="PTHR47447">
    <property type="entry name" value="OS03G0856100 PROTEIN"/>
    <property type="match status" value="1"/>
</dbReference>
<organism evidence="4 5">
    <name type="scientific">Angomonas deanei</name>
    <dbReference type="NCBI Taxonomy" id="59799"/>
    <lineage>
        <taxon>Eukaryota</taxon>
        <taxon>Discoba</taxon>
        <taxon>Euglenozoa</taxon>
        <taxon>Kinetoplastea</taxon>
        <taxon>Metakinetoplastina</taxon>
        <taxon>Trypanosomatida</taxon>
        <taxon>Trypanosomatidae</taxon>
        <taxon>Strigomonadinae</taxon>
        <taxon>Angomonas</taxon>
    </lineage>
</organism>
<feature type="repeat" description="PPR" evidence="2">
    <location>
        <begin position="234"/>
        <end position="268"/>
    </location>
</feature>
<evidence type="ECO:0000256" key="1">
    <source>
        <dbReference type="ARBA" id="ARBA00022737"/>
    </source>
</evidence>
<dbReference type="Proteomes" id="UP000515908">
    <property type="component" value="Chromosome 01"/>
</dbReference>
<keyword evidence="5" id="KW-1185">Reference proteome</keyword>
<dbReference type="PANTHER" id="PTHR47447:SF17">
    <property type="entry name" value="OS12G0638900 PROTEIN"/>
    <property type="match status" value="1"/>
</dbReference>
<evidence type="ECO:0000313" key="5">
    <source>
        <dbReference type="Proteomes" id="UP000515908"/>
    </source>
</evidence>
<dbReference type="InterPro" id="IPR002885">
    <property type="entry name" value="PPR_rpt"/>
</dbReference>
<dbReference type="EMBL" id="LR877145">
    <property type="protein sequence ID" value="CAD2213341.1"/>
    <property type="molecule type" value="Genomic_DNA"/>
</dbReference>
<dbReference type="VEuPathDB" id="TriTrypDB:ADEAN_000078200"/>
<proteinExistence type="predicted"/>
<gene>
    <name evidence="4" type="ORF">ADEAN_000078200</name>
</gene>
<evidence type="ECO:0000256" key="3">
    <source>
        <dbReference type="SAM" id="MobiDB-lite"/>
    </source>
</evidence>
<dbReference type="Gene3D" id="1.25.40.10">
    <property type="entry name" value="Tetratricopeptide repeat domain"/>
    <property type="match status" value="3"/>
</dbReference>
<dbReference type="Pfam" id="PF13812">
    <property type="entry name" value="PPR_3"/>
    <property type="match status" value="1"/>
</dbReference>
<feature type="region of interest" description="Disordered" evidence="3">
    <location>
        <begin position="687"/>
        <end position="707"/>
    </location>
</feature>
<accession>A0A7G2C2B5</accession>
<reference evidence="4 5" key="1">
    <citation type="submission" date="2020-08" db="EMBL/GenBank/DDBJ databases">
        <authorList>
            <person name="Newling K."/>
            <person name="Davey J."/>
            <person name="Forrester S."/>
        </authorList>
    </citation>
    <scope>NUCLEOTIDE SEQUENCE [LARGE SCALE GENOMIC DNA]</scope>
    <source>
        <strain evidence="5">Crithidia deanei Carvalho (ATCC PRA-265)</strain>
    </source>
</reference>
<dbReference type="PROSITE" id="PS51375">
    <property type="entry name" value="PPR"/>
    <property type="match status" value="2"/>
</dbReference>
<evidence type="ECO:0000313" key="4">
    <source>
        <dbReference type="EMBL" id="CAD2213341.1"/>
    </source>
</evidence>